<evidence type="ECO:0000313" key="2">
    <source>
        <dbReference type="Proteomes" id="UP000507470"/>
    </source>
</evidence>
<protein>
    <submittedName>
        <fullName evidence="1">RAG1</fullName>
        <ecNumber evidence="1">2.3.2.27</ecNumber>
    </submittedName>
</protein>
<keyword evidence="2" id="KW-1185">Reference proteome</keyword>
<sequence>MNASGSTIHQEILRNFCRLCGNKQAVASKYPVSKFNLGNDVKKALDIDFSFDISYIHPPFICDCCRLKLSRWRKKKNLKLKASININVFEFKEHDNTSCLICEDLADRAVIDSDFLDCCKDFGYAVTENQNDFLIFKIAVSTEKFSERIYINKKDRNWQIFIHDLDKSKSKHFENIPGNLTKESLKVLLKLLSELRICEGNRGFDELCRGRSETNPAVFLAQDGQTVSAYEEVSFNHVKTVRHSNCSL</sequence>
<dbReference type="AlphaFoldDB" id="A0A6J8C9W9"/>
<proteinExistence type="predicted"/>
<evidence type="ECO:0000313" key="1">
    <source>
        <dbReference type="EMBL" id="CAC5392196.1"/>
    </source>
</evidence>
<reference evidence="1 2" key="1">
    <citation type="submission" date="2020-06" db="EMBL/GenBank/DDBJ databases">
        <authorList>
            <person name="Li R."/>
            <person name="Bekaert M."/>
        </authorList>
    </citation>
    <scope>NUCLEOTIDE SEQUENCE [LARGE SCALE GENOMIC DNA]</scope>
    <source>
        <strain evidence="2">wild</strain>
    </source>
</reference>
<organism evidence="1 2">
    <name type="scientific">Mytilus coruscus</name>
    <name type="common">Sea mussel</name>
    <dbReference type="NCBI Taxonomy" id="42192"/>
    <lineage>
        <taxon>Eukaryota</taxon>
        <taxon>Metazoa</taxon>
        <taxon>Spiralia</taxon>
        <taxon>Lophotrochozoa</taxon>
        <taxon>Mollusca</taxon>
        <taxon>Bivalvia</taxon>
        <taxon>Autobranchia</taxon>
        <taxon>Pteriomorphia</taxon>
        <taxon>Mytilida</taxon>
        <taxon>Mytiloidea</taxon>
        <taxon>Mytilidae</taxon>
        <taxon>Mytilinae</taxon>
        <taxon>Mytilus</taxon>
    </lineage>
</organism>
<name>A0A6J8C9W9_MYTCO</name>
<dbReference type="EC" id="2.3.2.27" evidence="1"/>
<accession>A0A6J8C9W9</accession>
<dbReference type="GO" id="GO:0061630">
    <property type="term" value="F:ubiquitin protein ligase activity"/>
    <property type="evidence" value="ECO:0007669"/>
    <property type="project" value="UniProtKB-EC"/>
</dbReference>
<keyword evidence="1" id="KW-0808">Transferase</keyword>
<dbReference type="EMBL" id="CACVKT020004930">
    <property type="protein sequence ID" value="CAC5392196.1"/>
    <property type="molecule type" value="Genomic_DNA"/>
</dbReference>
<dbReference type="OrthoDB" id="2441813at2759"/>
<dbReference type="Proteomes" id="UP000507470">
    <property type="component" value="Unassembled WGS sequence"/>
</dbReference>
<keyword evidence="1" id="KW-0012">Acyltransferase</keyword>
<gene>
    <name evidence="1" type="ORF">MCOR_27146</name>
</gene>